<proteinExistence type="predicted"/>
<organism evidence="3 4">
    <name type="scientific">Batillaria attramentaria</name>
    <dbReference type="NCBI Taxonomy" id="370345"/>
    <lineage>
        <taxon>Eukaryota</taxon>
        <taxon>Metazoa</taxon>
        <taxon>Spiralia</taxon>
        <taxon>Lophotrochozoa</taxon>
        <taxon>Mollusca</taxon>
        <taxon>Gastropoda</taxon>
        <taxon>Caenogastropoda</taxon>
        <taxon>Sorbeoconcha</taxon>
        <taxon>Cerithioidea</taxon>
        <taxon>Batillariidae</taxon>
        <taxon>Batillaria</taxon>
    </lineage>
</organism>
<evidence type="ECO:0008006" key="5">
    <source>
        <dbReference type="Google" id="ProtNLM"/>
    </source>
</evidence>
<protein>
    <recommendedName>
        <fullName evidence="5">Transmembrane protein</fullName>
    </recommendedName>
</protein>
<feature type="compositionally biased region" description="Basic and acidic residues" evidence="1">
    <location>
        <begin position="195"/>
        <end position="209"/>
    </location>
</feature>
<evidence type="ECO:0000313" key="3">
    <source>
        <dbReference type="EMBL" id="KAK7491985.1"/>
    </source>
</evidence>
<evidence type="ECO:0000313" key="4">
    <source>
        <dbReference type="Proteomes" id="UP001519460"/>
    </source>
</evidence>
<accession>A0ABD0KY12</accession>
<dbReference type="EMBL" id="JACVVK020000108">
    <property type="protein sequence ID" value="KAK7491985.1"/>
    <property type="molecule type" value="Genomic_DNA"/>
</dbReference>
<keyword evidence="2" id="KW-1133">Transmembrane helix</keyword>
<sequence>MPALTSVNCSDQITQTTQTMNALATTEEPYDHEGALKYTIAVVLIFGIGVIGMLGIYARRKVSEDLSDKQTNEFFKRFEAQRCRLRRLQRKTVAQKQVMSFLSRAAEDNKAALYKARASLRPTSSEPALQGLLWQEDALELEVMGETRRTLLPVPEVIHSHSPRASTHSDTFKDVSNTGTFNENEKGCDGGCDGGEEKESESRRAVFFL</sequence>
<keyword evidence="2" id="KW-0472">Membrane</keyword>
<dbReference type="Proteomes" id="UP001519460">
    <property type="component" value="Unassembled WGS sequence"/>
</dbReference>
<dbReference type="AlphaFoldDB" id="A0ABD0KY12"/>
<gene>
    <name evidence="3" type="ORF">BaRGS_00016831</name>
</gene>
<name>A0ABD0KY12_9CAEN</name>
<feature type="region of interest" description="Disordered" evidence="1">
    <location>
        <begin position="188"/>
        <end position="209"/>
    </location>
</feature>
<evidence type="ECO:0000256" key="1">
    <source>
        <dbReference type="SAM" id="MobiDB-lite"/>
    </source>
</evidence>
<reference evidence="3 4" key="1">
    <citation type="journal article" date="2023" name="Sci. Data">
        <title>Genome assembly of the Korean intertidal mud-creeper Batillaria attramentaria.</title>
        <authorList>
            <person name="Patra A.K."/>
            <person name="Ho P.T."/>
            <person name="Jun S."/>
            <person name="Lee S.J."/>
            <person name="Kim Y."/>
            <person name="Won Y.J."/>
        </authorList>
    </citation>
    <scope>NUCLEOTIDE SEQUENCE [LARGE SCALE GENOMIC DNA]</scope>
    <source>
        <strain evidence="3">Wonlab-2016</strain>
    </source>
</reference>
<comment type="caution">
    <text evidence="3">The sequence shown here is derived from an EMBL/GenBank/DDBJ whole genome shotgun (WGS) entry which is preliminary data.</text>
</comment>
<feature type="transmembrane region" description="Helical" evidence="2">
    <location>
        <begin position="38"/>
        <end position="58"/>
    </location>
</feature>
<keyword evidence="2" id="KW-0812">Transmembrane</keyword>
<keyword evidence="4" id="KW-1185">Reference proteome</keyword>
<evidence type="ECO:0000256" key="2">
    <source>
        <dbReference type="SAM" id="Phobius"/>
    </source>
</evidence>